<proteinExistence type="predicted"/>
<evidence type="ECO:0000313" key="4">
    <source>
        <dbReference type="Proteomes" id="UP000663828"/>
    </source>
</evidence>
<evidence type="ECO:0000256" key="1">
    <source>
        <dbReference type="SAM" id="MobiDB-lite"/>
    </source>
</evidence>
<evidence type="ECO:0000313" key="3">
    <source>
        <dbReference type="EMBL" id="CAF1318856.1"/>
    </source>
</evidence>
<sequence length="74" mass="7549">MSECDSTVVVPLQQAENDSQDGASNAQDGSIILGALNAGIKSMIVENLSDTASAMSVNINSVDNNQLANLPLSG</sequence>
<evidence type="ECO:0000313" key="2">
    <source>
        <dbReference type="EMBL" id="CAF1114616.1"/>
    </source>
</evidence>
<protein>
    <submittedName>
        <fullName evidence="2">Uncharacterized protein</fullName>
    </submittedName>
</protein>
<comment type="caution">
    <text evidence="2">The sequence shown here is derived from an EMBL/GenBank/DDBJ whole genome shotgun (WGS) entry which is preliminary data.</text>
</comment>
<dbReference type="Proteomes" id="UP000663828">
    <property type="component" value="Unassembled WGS sequence"/>
</dbReference>
<gene>
    <name evidence="2" type="ORF">EDS130_LOCUS20716</name>
    <name evidence="3" type="ORF">XAT740_LOCUS29797</name>
</gene>
<evidence type="ECO:0000313" key="5">
    <source>
        <dbReference type="Proteomes" id="UP000663852"/>
    </source>
</evidence>
<accession>A0A814Q392</accession>
<organism evidence="2 5">
    <name type="scientific">Adineta ricciae</name>
    <name type="common">Rotifer</name>
    <dbReference type="NCBI Taxonomy" id="249248"/>
    <lineage>
        <taxon>Eukaryota</taxon>
        <taxon>Metazoa</taxon>
        <taxon>Spiralia</taxon>
        <taxon>Gnathifera</taxon>
        <taxon>Rotifera</taxon>
        <taxon>Eurotatoria</taxon>
        <taxon>Bdelloidea</taxon>
        <taxon>Adinetida</taxon>
        <taxon>Adinetidae</taxon>
        <taxon>Adineta</taxon>
    </lineage>
</organism>
<keyword evidence="4" id="KW-1185">Reference proteome</keyword>
<dbReference type="AlphaFoldDB" id="A0A814Q392"/>
<dbReference type="Proteomes" id="UP000663852">
    <property type="component" value="Unassembled WGS sequence"/>
</dbReference>
<reference evidence="2" key="1">
    <citation type="submission" date="2021-02" db="EMBL/GenBank/DDBJ databases">
        <authorList>
            <person name="Nowell W R."/>
        </authorList>
    </citation>
    <scope>NUCLEOTIDE SEQUENCE</scope>
</reference>
<feature type="region of interest" description="Disordered" evidence="1">
    <location>
        <begin position="1"/>
        <end position="26"/>
    </location>
</feature>
<name>A0A814Q392_ADIRI</name>
<dbReference type="EMBL" id="CAJNOR010002617">
    <property type="protein sequence ID" value="CAF1318856.1"/>
    <property type="molecule type" value="Genomic_DNA"/>
</dbReference>
<feature type="compositionally biased region" description="Polar residues" evidence="1">
    <location>
        <begin position="14"/>
        <end position="26"/>
    </location>
</feature>
<dbReference type="EMBL" id="CAJNOJ010000102">
    <property type="protein sequence ID" value="CAF1114616.1"/>
    <property type="molecule type" value="Genomic_DNA"/>
</dbReference>